<keyword evidence="1" id="KW-0732">Signal</keyword>
<evidence type="ECO:0000313" key="3">
    <source>
        <dbReference type="Proteomes" id="UP000053477"/>
    </source>
</evidence>
<proteinExistence type="predicted"/>
<dbReference type="OrthoDB" id="3534988at2759"/>
<dbReference type="AlphaFoldDB" id="A0A0H2RNI9"/>
<evidence type="ECO:0000256" key="1">
    <source>
        <dbReference type="SAM" id="SignalP"/>
    </source>
</evidence>
<feature type="signal peptide" evidence="1">
    <location>
        <begin position="1"/>
        <end position="22"/>
    </location>
</feature>
<dbReference type="InParanoid" id="A0A0H2RNI9"/>
<organism evidence="2 3">
    <name type="scientific">Schizopora paradoxa</name>
    <dbReference type="NCBI Taxonomy" id="27342"/>
    <lineage>
        <taxon>Eukaryota</taxon>
        <taxon>Fungi</taxon>
        <taxon>Dikarya</taxon>
        <taxon>Basidiomycota</taxon>
        <taxon>Agaricomycotina</taxon>
        <taxon>Agaricomycetes</taxon>
        <taxon>Hymenochaetales</taxon>
        <taxon>Schizoporaceae</taxon>
        <taxon>Schizopora</taxon>
    </lineage>
</organism>
<name>A0A0H2RNI9_9AGAM</name>
<feature type="chain" id="PRO_5005201650" evidence="1">
    <location>
        <begin position="23"/>
        <end position="222"/>
    </location>
</feature>
<reference evidence="2 3" key="1">
    <citation type="submission" date="2015-04" db="EMBL/GenBank/DDBJ databases">
        <title>Complete genome sequence of Schizopora paradoxa KUC8140, a cosmopolitan wood degrader in East Asia.</title>
        <authorList>
            <consortium name="DOE Joint Genome Institute"/>
            <person name="Min B."/>
            <person name="Park H."/>
            <person name="Jang Y."/>
            <person name="Kim J.-J."/>
            <person name="Kim K.H."/>
            <person name="Pangilinan J."/>
            <person name="Lipzen A."/>
            <person name="Riley R."/>
            <person name="Grigoriev I.V."/>
            <person name="Spatafora J.W."/>
            <person name="Choi I.-G."/>
        </authorList>
    </citation>
    <scope>NUCLEOTIDE SEQUENCE [LARGE SCALE GENOMIC DNA]</scope>
    <source>
        <strain evidence="2 3">KUC8140</strain>
    </source>
</reference>
<evidence type="ECO:0000313" key="2">
    <source>
        <dbReference type="EMBL" id="KLO13419.1"/>
    </source>
</evidence>
<dbReference type="Proteomes" id="UP000053477">
    <property type="component" value="Unassembled WGS sequence"/>
</dbReference>
<keyword evidence="3" id="KW-1185">Reference proteome</keyword>
<accession>A0A0H2RNI9</accession>
<dbReference type="STRING" id="27342.A0A0H2RNI9"/>
<dbReference type="EMBL" id="KQ085960">
    <property type="protein sequence ID" value="KLO13419.1"/>
    <property type="molecule type" value="Genomic_DNA"/>
</dbReference>
<protein>
    <submittedName>
        <fullName evidence="2">Uncharacterized protein</fullName>
    </submittedName>
</protein>
<gene>
    <name evidence="2" type="ORF">SCHPADRAFT_368234</name>
</gene>
<sequence length="222" mass="24253">MLYRFLSLLLTSTLVCTSTTSATIDRKSVVSRFNPTRNASSSSTPMQVGNGNFAFGADVTGLQTFLPCAILSSWGWKNDSFPPGKSLEDVLSYEGVQLLNHGREVQYEFLNATGASEDQQELQQWLISNPNRVNLGRTGLAFLASPGGKVNENVTEGNLEDIVQTLDLWTGQMTTSFKFEGSNVTVRTVCAQDSDVIGVQVQSPLIAQKRLGLFVHCCQLSY</sequence>